<dbReference type="Proteomes" id="UP000676194">
    <property type="component" value="Chromosome"/>
</dbReference>
<dbReference type="Pfam" id="PF13365">
    <property type="entry name" value="Trypsin_2"/>
    <property type="match status" value="1"/>
</dbReference>
<dbReference type="InterPro" id="IPR009003">
    <property type="entry name" value="Peptidase_S1_PA"/>
</dbReference>
<feature type="region of interest" description="Disordered" evidence="4">
    <location>
        <begin position="439"/>
        <end position="539"/>
    </location>
</feature>
<evidence type="ECO:0000313" key="8">
    <source>
        <dbReference type="Proteomes" id="UP000676194"/>
    </source>
</evidence>
<dbReference type="InterPro" id="IPR001478">
    <property type="entry name" value="PDZ"/>
</dbReference>
<protein>
    <submittedName>
        <fullName evidence="7">PDZ domain-containing protein</fullName>
    </submittedName>
</protein>
<accession>A0A8E6BB68</accession>
<feature type="chain" id="PRO_5034863849" evidence="5">
    <location>
        <begin position="20"/>
        <end position="742"/>
    </location>
</feature>
<dbReference type="PRINTS" id="PR00834">
    <property type="entry name" value="PROTEASES2C"/>
</dbReference>
<proteinExistence type="inferred from homology"/>
<dbReference type="Pfam" id="PF13180">
    <property type="entry name" value="PDZ_2"/>
    <property type="match status" value="1"/>
</dbReference>
<dbReference type="InterPro" id="IPR001940">
    <property type="entry name" value="Peptidase_S1C"/>
</dbReference>
<keyword evidence="2" id="KW-0645">Protease</keyword>
<feature type="domain" description="PDZ" evidence="6">
    <location>
        <begin position="346"/>
        <end position="424"/>
    </location>
</feature>
<feature type="compositionally biased region" description="Basic and acidic residues" evidence="4">
    <location>
        <begin position="442"/>
        <end position="460"/>
    </location>
</feature>
<evidence type="ECO:0000259" key="6">
    <source>
        <dbReference type="SMART" id="SM00228"/>
    </source>
</evidence>
<dbReference type="Gene3D" id="2.40.10.10">
    <property type="entry name" value="Trypsin-like serine proteases"/>
    <property type="match status" value="2"/>
</dbReference>
<evidence type="ECO:0000313" key="7">
    <source>
        <dbReference type="EMBL" id="QVL34712.1"/>
    </source>
</evidence>
<dbReference type="Gene3D" id="3.40.50.1820">
    <property type="entry name" value="alpha/beta hydrolase"/>
    <property type="match status" value="1"/>
</dbReference>
<organism evidence="7 8">
    <name type="scientific">Telmatocola sphagniphila</name>
    <dbReference type="NCBI Taxonomy" id="1123043"/>
    <lineage>
        <taxon>Bacteria</taxon>
        <taxon>Pseudomonadati</taxon>
        <taxon>Planctomycetota</taxon>
        <taxon>Planctomycetia</taxon>
        <taxon>Gemmatales</taxon>
        <taxon>Gemmataceae</taxon>
    </lineage>
</organism>
<gene>
    <name evidence="7" type="ORF">KIH39_12625</name>
</gene>
<evidence type="ECO:0000256" key="1">
    <source>
        <dbReference type="ARBA" id="ARBA00010541"/>
    </source>
</evidence>
<dbReference type="InterPro" id="IPR051201">
    <property type="entry name" value="Chloro_Bact_Ser_Proteases"/>
</dbReference>
<keyword evidence="5" id="KW-0732">Signal</keyword>
<keyword evidence="3" id="KW-0378">Hydrolase</keyword>
<dbReference type="GO" id="GO:0006508">
    <property type="term" value="P:proteolysis"/>
    <property type="evidence" value="ECO:0007669"/>
    <property type="project" value="UniProtKB-KW"/>
</dbReference>
<evidence type="ECO:0000256" key="2">
    <source>
        <dbReference type="ARBA" id="ARBA00022670"/>
    </source>
</evidence>
<dbReference type="InterPro" id="IPR029058">
    <property type="entry name" value="AB_hydrolase_fold"/>
</dbReference>
<dbReference type="GO" id="GO:0004252">
    <property type="term" value="F:serine-type endopeptidase activity"/>
    <property type="evidence" value="ECO:0007669"/>
    <property type="project" value="InterPro"/>
</dbReference>
<sequence length="742" mass="80621">MIRILTIAGLLISALTASAQPPSLDAQYEKATFEAVSKVAPCVVLIETSGGQDVMLATAVRKVVGPTTGLAVDPDGYIITSSFNFTNRPTDIFVTVPGKGKAVAKVVAHDLSRMLTLLKIDLKDLAVPTAFPKAEVEVGQTSLALGRTLEPNVNKMPSIASGIISAKNRIWGKAVQTDAKVSPNNYGGPLVALDGRVYGVLVPASSEGEETDTAGTEWYDSGIGFAIPLEDVMKVLPKLKAGTAEKPVNLRGGILGIPAPQPPQYLDAPTLTAISPKSAAEAAGLKAGDKVLSVDGKTINTLAQFLHTIKPLYEGDSISIKVKRGDQEIDIPKIVLRGVQTDLAEGFLGILPMRDDPELGVEIRLVFPDSPADKAGLKAGDRLMKLAPEGIKDLLPFAGRDSLLTIMSRFVAGTSLQFEVKKKDSGKTEKITVKLAEMNDSLPEKFPQESSKKRALERPKPIPKSAMFGPGNPFRPGDPAPGETPLKPKEKDPAKPKDSDKKPQANSSAGNNPHQDDKKPGDDKKPEEKKKYETGLIQKSNPEQGHDYWVYVPENYDPNISHGLIVWLHPAGVDGKDAKEITNIWKLVCEEFNFIMIGPITHNKDGWIPSETDYIVQDIQNTINSYTIDRARIATHGSGVGGQMAFYVAFRERSLIRGVAAVGAVLGTQPKDKIPSQRLSFFIAAGQKDPLLKDIKESRLKLEKKKFPVIWREMAEIGKQYIFEDDKAIRDLVRWFDSLDRL</sequence>
<evidence type="ECO:0000256" key="3">
    <source>
        <dbReference type="ARBA" id="ARBA00022801"/>
    </source>
</evidence>
<dbReference type="SMART" id="SM00228">
    <property type="entry name" value="PDZ"/>
    <property type="match status" value="2"/>
</dbReference>
<name>A0A8E6BB68_9BACT</name>
<feature type="compositionally biased region" description="Basic and acidic residues" evidence="4">
    <location>
        <begin position="486"/>
        <end position="503"/>
    </location>
</feature>
<comment type="similarity">
    <text evidence="1">Belongs to the peptidase S1C family.</text>
</comment>
<dbReference type="Gene3D" id="2.30.42.10">
    <property type="match status" value="2"/>
</dbReference>
<evidence type="ECO:0000256" key="4">
    <source>
        <dbReference type="SAM" id="MobiDB-lite"/>
    </source>
</evidence>
<dbReference type="AlphaFoldDB" id="A0A8E6BB68"/>
<feature type="compositionally biased region" description="Basic and acidic residues" evidence="4">
    <location>
        <begin position="514"/>
        <end position="533"/>
    </location>
</feature>
<dbReference type="SUPFAM" id="SSF53474">
    <property type="entry name" value="alpha/beta-Hydrolases"/>
    <property type="match status" value="1"/>
</dbReference>
<dbReference type="PANTHER" id="PTHR43343:SF3">
    <property type="entry name" value="PROTEASE DO-LIKE 8, CHLOROPLASTIC"/>
    <property type="match status" value="1"/>
</dbReference>
<evidence type="ECO:0000256" key="5">
    <source>
        <dbReference type="SAM" id="SignalP"/>
    </source>
</evidence>
<dbReference type="EMBL" id="CP074694">
    <property type="protein sequence ID" value="QVL34712.1"/>
    <property type="molecule type" value="Genomic_DNA"/>
</dbReference>
<keyword evidence="8" id="KW-1185">Reference proteome</keyword>
<dbReference type="KEGG" id="tsph:KIH39_12625"/>
<feature type="compositionally biased region" description="Polar residues" evidence="4">
    <location>
        <begin position="504"/>
        <end position="513"/>
    </location>
</feature>
<dbReference type="SUPFAM" id="SSF50494">
    <property type="entry name" value="Trypsin-like serine proteases"/>
    <property type="match status" value="1"/>
</dbReference>
<reference evidence="7" key="1">
    <citation type="submission" date="2021-05" db="EMBL/GenBank/DDBJ databases">
        <title>Complete genome sequence of the cellulolytic planctomycete Telmatocola sphagniphila SP2T and characterization of the first cellulase from planctomycetes.</title>
        <authorList>
            <person name="Rakitin A.L."/>
            <person name="Beletsky A.V."/>
            <person name="Naumoff D.G."/>
            <person name="Kulichevskaya I.S."/>
            <person name="Mardanov A.V."/>
            <person name="Ravin N.V."/>
            <person name="Dedysh S.N."/>
        </authorList>
    </citation>
    <scope>NUCLEOTIDE SEQUENCE</scope>
    <source>
        <strain evidence="7">SP2T</strain>
    </source>
</reference>
<dbReference type="PANTHER" id="PTHR43343">
    <property type="entry name" value="PEPTIDASE S12"/>
    <property type="match status" value="1"/>
</dbReference>
<dbReference type="InterPro" id="IPR043504">
    <property type="entry name" value="Peptidase_S1_PA_chymotrypsin"/>
</dbReference>
<feature type="signal peptide" evidence="5">
    <location>
        <begin position="1"/>
        <end position="19"/>
    </location>
</feature>
<dbReference type="InterPro" id="IPR036034">
    <property type="entry name" value="PDZ_sf"/>
</dbReference>
<feature type="domain" description="PDZ" evidence="6">
    <location>
        <begin position="252"/>
        <end position="326"/>
    </location>
</feature>
<dbReference type="RefSeq" id="WP_213499969.1">
    <property type="nucleotide sequence ID" value="NZ_CP074694.1"/>
</dbReference>
<dbReference type="SUPFAM" id="SSF50156">
    <property type="entry name" value="PDZ domain-like"/>
    <property type="match status" value="2"/>
</dbReference>